<dbReference type="AlphaFoldDB" id="F8D6A0"/>
<organism evidence="3 4">
    <name type="scientific">Halopiger xanaduensis (strain DSM 18323 / JCM 14033 / SH-6)</name>
    <dbReference type="NCBI Taxonomy" id="797210"/>
    <lineage>
        <taxon>Archaea</taxon>
        <taxon>Methanobacteriati</taxon>
        <taxon>Methanobacteriota</taxon>
        <taxon>Stenosarchaea group</taxon>
        <taxon>Halobacteria</taxon>
        <taxon>Halobacteriales</taxon>
        <taxon>Natrialbaceae</taxon>
        <taxon>Halopiger</taxon>
    </lineage>
</organism>
<dbReference type="GO" id="GO:0015888">
    <property type="term" value="P:thiamine transport"/>
    <property type="evidence" value="ECO:0007669"/>
    <property type="project" value="InterPro"/>
</dbReference>
<dbReference type="STRING" id="797210.Halxa_0707"/>
<evidence type="ECO:0000256" key="1">
    <source>
        <dbReference type="ARBA" id="ARBA00022729"/>
    </source>
</evidence>
<dbReference type="HOGENOM" id="CLU_026974_6_1_2"/>
<accession>F8D6A0</accession>
<keyword evidence="1" id="KW-0732">Signal</keyword>
<dbReference type="PANTHER" id="PTHR30006">
    <property type="entry name" value="THIAMINE-BINDING PERIPLASMIC PROTEIN-RELATED"/>
    <property type="match status" value="1"/>
</dbReference>
<proteinExistence type="predicted"/>
<evidence type="ECO:0000313" key="3">
    <source>
        <dbReference type="EMBL" id="AEH35346.1"/>
    </source>
</evidence>
<dbReference type="PANTHER" id="PTHR30006:SF2">
    <property type="entry name" value="ABC TRANSPORTER SUBSTRATE-BINDING PROTEIN"/>
    <property type="match status" value="1"/>
</dbReference>
<dbReference type="Proteomes" id="UP000006794">
    <property type="component" value="Chromosome"/>
</dbReference>
<dbReference type="SUPFAM" id="SSF53850">
    <property type="entry name" value="Periplasmic binding protein-like II"/>
    <property type="match status" value="1"/>
</dbReference>
<dbReference type="EMBL" id="CP002839">
    <property type="protein sequence ID" value="AEH35346.1"/>
    <property type="molecule type" value="Genomic_DNA"/>
</dbReference>
<keyword evidence="4" id="KW-1185">Reference proteome</keyword>
<dbReference type="OrthoDB" id="130870at2157"/>
<sequence length="393" mass="43584">MRRRTFLGAVGGASAVGVAGCLTQENSGNGDGNGDGETENGTGNGNGSEGNETDDGNGADESTLEGTLQVVTYESMLDGENPAGPWLKDAFEAEYPDVTLEWTRLPDQGINYYIERAAQDVEIEPDVYLGLNVDDLVLVDDNLGDGGLFGELERDGLEHADRVRDGLDVGDPHDRVLPYDTGYISIVYDENEVDEPQTFEDLTEPPYEDALLAQNAQASDPGQAFLLWTIDAFGEDGYLDYWRELDDNGVRILDDWTESYSGAYMEGERPMVVSYSTDQVYANEYDYDFSRHQVAFLNDQGYANPEGMAIFEGSENADLAEAFFDFVLSNEPQAEIAQRNVQFPAVADEYVDLDEEFDQYAHVPPEPVTLGYDRLRGNLDQWVDDWAREFASQ</sequence>
<dbReference type="PROSITE" id="PS51257">
    <property type="entry name" value="PROKAR_LIPOPROTEIN"/>
    <property type="match status" value="1"/>
</dbReference>
<evidence type="ECO:0000313" key="4">
    <source>
        <dbReference type="Proteomes" id="UP000006794"/>
    </source>
</evidence>
<dbReference type="Gene3D" id="3.40.190.10">
    <property type="entry name" value="Periplasmic binding protein-like II"/>
    <property type="match status" value="2"/>
</dbReference>
<dbReference type="GeneID" id="10795683"/>
<evidence type="ECO:0000256" key="2">
    <source>
        <dbReference type="SAM" id="MobiDB-lite"/>
    </source>
</evidence>
<dbReference type="InterPro" id="IPR005948">
    <property type="entry name" value="ThiB-like"/>
</dbReference>
<dbReference type="KEGG" id="hxa:Halxa_0707"/>
<dbReference type="eggNOG" id="arCOG00226">
    <property type="taxonomic scope" value="Archaea"/>
</dbReference>
<feature type="region of interest" description="Disordered" evidence="2">
    <location>
        <begin position="26"/>
        <end position="62"/>
    </location>
</feature>
<dbReference type="GO" id="GO:0030975">
    <property type="term" value="F:thiamine binding"/>
    <property type="evidence" value="ECO:0007669"/>
    <property type="project" value="InterPro"/>
</dbReference>
<reference evidence="3 4" key="1">
    <citation type="journal article" date="2012" name="Stand. Genomic Sci.">
        <title>Complete genome sequence of Halopiger xanaduensis type strain (SH-6(T)).</title>
        <authorList>
            <person name="Anderson I."/>
            <person name="Tindall B.J."/>
            <person name="Rohde M."/>
            <person name="Lucas S."/>
            <person name="Han J."/>
            <person name="Lapidus A."/>
            <person name="Cheng J.F."/>
            <person name="Goodwin L."/>
            <person name="Pitluck S."/>
            <person name="Peters L."/>
            <person name="Pati A."/>
            <person name="Mikhailova N."/>
            <person name="Pagani I."/>
            <person name="Teshima H."/>
            <person name="Han C."/>
            <person name="Tapia R."/>
            <person name="Land M."/>
            <person name="Woyke T."/>
            <person name="Klenk H.P."/>
            <person name="Kyrpides N."/>
            <person name="Ivanova N."/>
        </authorList>
    </citation>
    <scope>NUCLEOTIDE SEQUENCE [LARGE SCALE GENOMIC DNA]</scope>
    <source>
        <strain evidence="4">DSM 18323 / JCM 14033 / SH-6</strain>
    </source>
</reference>
<gene>
    <name evidence="3" type="ordered locus">Halxa_0707</name>
</gene>
<protein>
    <submittedName>
        <fullName evidence="3">ABC transporter, periplasmic binding protein, thiB subfamily</fullName>
    </submittedName>
</protein>
<dbReference type="NCBIfam" id="TIGR01254">
    <property type="entry name" value="sfuA"/>
    <property type="match status" value="1"/>
</dbReference>
<dbReference type="Pfam" id="PF13343">
    <property type="entry name" value="SBP_bac_6"/>
    <property type="match status" value="1"/>
</dbReference>
<dbReference type="RefSeq" id="WP_013878249.1">
    <property type="nucleotide sequence ID" value="NC_015666.1"/>
</dbReference>
<name>F8D6A0_HALXS</name>